<feature type="compositionally biased region" description="Low complexity" evidence="1">
    <location>
        <begin position="194"/>
        <end position="211"/>
    </location>
</feature>
<evidence type="ECO:0000313" key="2">
    <source>
        <dbReference type="EMBL" id="CAF9906436.1"/>
    </source>
</evidence>
<reference evidence="2" key="1">
    <citation type="submission" date="2021-03" db="EMBL/GenBank/DDBJ databases">
        <authorList>
            <person name="Tagirdzhanova G."/>
        </authorList>
    </citation>
    <scope>NUCLEOTIDE SEQUENCE</scope>
</reference>
<feature type="region of interest" description="Disordered" evidence="1">
    <location>
        <begin position="183"/>
        <end position="211"/>
    </location>
</feature>
<sequence length="392" mass="42594">MVMDVLEQVFKAAAFALIAPLEIFSTLQHLNLAPTSLLLPRPQAMIPFSSLSPFQLCGLTNTTFGGYVRDLATSPLILLWLLSLTKSRVDEWLYVYIGSVLPKPTSPTTYSEDAAREDGLTNEHILGLSETHHLPLTSHDFRRAYLGFIGIPARLINSFVQIISIGGRSTFREKDELRASHREATSGNTYGHASMPPITSPSLPSTPQTLDTPLARSRAEISDLHPLARVDVDDQEVTDVEAVATNTQSANEAIRLPTRLNGSSLRLAESPRHHVTALSSHTADALAMHLSTHLADLLFLPLEALFVRSVALGFLSAGTGSPSGSVLGLRKQVIPLRRWFGLGISLGSSFRYIKNLVLCGAVEVAIGLGIWQLSAGAAWLMGLKWFNWADSA</sequence>
<comment type="caution">
    <text evidence="2">The sequence shown here is derived from an EMBL/GenBank/DDBJ whole genome shotgun (WGS) entry which is preliminary data.</text>
</comment>
<accession>A0A8H3EGR8</accession>
<evidence type="ECO:0000256" key="1">
    <source>
        <dbReference type="SAM" id="MobiDB-lite"/>
    </source>
</evidence>
<keyword evidence="3" id="KW-1185">Reference proteome</keyword>
<dbReference type="EMBL" id="CAJPDS010000004">
    <property type="protein sequence ID" value="CAF9906436.1"/>
    <property type="molecule type" value="Genomic_DNA"/>
</dbReference>
<proteinExistence type="predicted"/>
<evidence type="ECO:0000313" key="3">
    <source>
        <dbReference type="Proteomes" id="UP000664521"/>
    </source>
</evidence>
<dbReference type="AlphaFoldDB" id="A0A8H3EGR8"/>
<gene>
    <name evidence="2" type="ORF">HETSPECPRED_006182</name>
</gene>
<protein>
    <submittedName>
        <fullName evidence="2">Uncharacterized protein</fullName>
    </submittedName>
</protein>
<name>A0A8H3EGR8_9LECA</name>
<organism evidence="2 3">
    <name type="scientific">Heterodermia speciosa</name>
    <dbReference type="NCBI Taxonomy" id="116794"/>
    <lineage>
        <taxon>Eukaryota</taxon>
        <taxon>Fungi</taxon>
        <taxon>Dikarya</taxon>
        <taxon>Ascomycota</taxon>
        <taxon>Pezizomycotina</taxon>
        <taxon>Lecanoromycetes</taxon>
        <taxon>OSLEUM clade</taxon>
        <taxon>Lecanoromycetidae</taxon>
        <taxon>Caliciales</taxon>
        <taxon>Physciaceae</taxon>
        <taxon>Heterodermia</taxon>
    </lineage>
</organism>
<dbReference type="OrthoDB" id="5383784at2759"/>
<dbReference type="Proteomes" id="UP000664521">
    <property type="component" value="Unassembled WGS sequence"/>
</dbReference>